<dbReference type="CDD" id="cd11614">
    <property type="entry name" value="SAF_CpaB_FlgA_like"/>
    <property type="match status" value="1"/>
</dbReference>
<dbReference type="Gene3D" id="3.90.1210.10">
    <property type="entry name" value="Antifreeze-like/N-acetylneuraminic acid synthase C-terminal domain"/>
    <property type="match status" value="1"/>
</dbReference>
<feature type="transmembrane region" description="Helical" evidence="1">
    <location>
        <begin position="7"/>
        <end position="27"/>
    </location>
</feature>
<proteinExistence type="predicted"/>
<reference evidence="3" key="1">
    <citation type="submission" date="2022-09" db="EMBL/GenBank/DDBJ databases">
        <title>Genome analysis and characterization of larvicidal activity of Brevibacillus strains.</title>
        <authorList>
            <person name="Patrusheva E.V."/>
            <person name="Izotova A.O."/>
            <person name="Toshchakov S.V."/>
            <person name="Sineoky S.P."/>
        </authorList>
    </citation>
    <scope>NUCLEOTIDE SEQUENCE</scope>
    <source>
        <strain evidence="3">VKPM_B-13244</strain>
    </source>
</reference>
<keyword evidence="1" id="KW-0472">Membrane</keyword>
<dbReference type="InterPro" id="IPR017585">
    <property type="entry name" value="SAF_FlgA"/>
</dbReference>
<dbReference type="Proteomes" id="UP001067708">
    <property type="component" value="Unassembled WGS sequence"/>
</dbReference>
<protein>
    <submittedName>
        <fullName evidence="3">SAF domain-containing protein</fullName>
    </submittedName>
</protein>
<dbReference type="RefSeq" id="WP_258418332.1">
    <property type="nucleotide sequence ID" value="NZ_JAPTNG010000023.1"/>
</dbReference>
<evidence type="ECO:0000256" key="1">
    <source>
        <dbReference type="SAM" id="Phobius"/>
    </source>
</evidence>
<name>A0ABT4I2V5_9BACL</name>
<keyword evidence="4" id="KW-1185">Reference proteome</keyword>
<accession>A0ABT4I2V5</accession>
<dbReference type="InterPro" id="IPR013974">
    <property type="entry name" value="SAF"/>
</dbReference>
<dbReference type="Pfam" id="PF13144">
    <property type="entry name" value="ChapFlgA"/>
    <property type="match status" value="1"/>
</dbReference>
<keyword evidence="1" id="KW-1133">Transmembrane helix</keyword>
<keyword evidence="1" id="KW-0812">Transmembrane</keyword>
<evidence type="ECO:0000259" key="2">
    <source>
        <dbReference type="SMART" id="SM00858"/>
    </source>
</evidence>
<evidence type="ECO:0000313" key="4">
    <source>
        <dbReference type="Proteomes" id="UP001067708"/>
    </source>
</evidence>
<evidence type="ECO:0000313" key="3">
    <source>
        <dbReference type="EMBL" id="MCZ0833386.1"/>
    </source>
</evidence>
<dbReference type="SMART" id="SM00858">
    <property type="entry name" value="SAF"/>
    <property type="match status" value="1"/>
</dbReference>
<organism evidence="3 4">
    <name type="scientific">Brevibacillus halotolerans</name>
    <dbReference type="NCBI Taxonomy" id="1507437"/>
    <lineage>
        <taxon>Bacteria</taxon>
        <taxon>Bacillati</taxon>
        <taxon>Bacillota</taxon>
        <taxon>Bacilli</taxon>
        <taxon>Bacillales</taxon>
        <taxon>Paenibacillaceae</taxon>
        <taxon>Brevibacillus</taxon>
    </lineage>
</organism>
<comment type="caution">
    <text evidence="3">The sequence shown here is derived from an EMBL/GenBank/DDBJ whole genome shotgun (WGS) entry which is preliminary data.</text>
</comment>
<sequence length="240" mass="27120">MRRLKSILYYFLSFICLVGGIGSIFGYKYFVEPKIDRVEVVKVKETMQRGTKVTENNVEIQLVKRDEVVEGALTALTEALGKETRFFVKKGQQVIPEMIDDKELALKPGQFNAPIPVEWLLTIPGSLLRGDHIALYAVEDPKKEPSSSELLRAWNSEKILVDNQGNLKTESGKLKGVRVLDDVVVSYVKSNNNVEVTTADDKRKQPSGNVATVEVIVDQKTWDKIAEYPLKGYKLILMYR</sequence>
<feature type="domain" description="SAF" evidence="2">
    <location>
        <begin position="38"/>
        <end position="100"/>
    </location>
</feature>
<dbReference type="EMBL" id="JAPTNG010000023">
    <property type="protein sequence ID" value="MCZ0833386.1"/>
    <property type="molecule type" value="Genomic_DNA"/>
</dbReference>
<gene>
    <name evidence="3" type="ORF">O0535_22015</name>
</gene>